<dbReference type="EMBL" id="KZ993831">
    <property type="protein sequence ID" value="RKO94728.1"/>
    <property type="molecule type" value="Genomic_DNA"/>
</dbReference>
<dbReference type="Proteomes" id="UP000269721">
    <property type="component" value="Unassembled WGS sequence"/>
</dbReference>
<feature type="domain" description="Chromo" evidence="1">
    <location>
        <begin position="29"/>
        <end position="67"/>
    </location>
</feature>
<sequence length="67" mass="7982">LKPYVPNDDERFPHRAHERPAAVPIADYNDPDRIVAERVHLWSQQFLVQWRGYPISENSWVRAQDID</sequence>
<dbReference type="Pfam" id="PF00385">
    <property type="entry name" value="Chromo"/>
    <property type="match status" value="1"/>
</dbReference>
<dbReference type="PROSITE" id="PS50013">
    <property type="entry name" value="CHROMO_2"/>
    <property type="match status" value="1"/>
</dbReference>
<feature type="non-terminal residue" evidence="2">
    <location>
        <position position="67"/>
    </location>
</feature>
<feature type="non-terminal residue" evidence="2">
    <location>
        <position position="1"/>
    </location>
</feature>
<organism evidence="2 3">
    <name type="scientific">Blyttiomyces helicus</name>
    <dbReference type="NCBI Taxonomy" id="388810"/>
    <lineage>
        <taxon>Eukaryota</taxon>
        <taxon>Fungi</taxon>
        <taxon>Fungi incertae sedis</taxon>
        <taxon>Chytridiomycota</taxon>
        <taxon>Chytridiomycota incertae sedis</taxon>
        <taxon>Chytridiomycetes</taxon>
        <taxon>Chytridiomycetes incertae sedis</taxon>
        <taxon>Blyttiomyces</taxon>
    </lineage>
</organism>
<evidence type="ECO:0000259" key="1">
    <source>
        <dbReference type="PROSITE" id="PS50013"/>
    </source>
</evidence>
<dbReference type="CDD" id="cd00024">
    <property type="entry name" value="CD_CSD"/>
    <property type="match status" value="1"/>
</dbReference>
<dbReference type="OrthoDB" id="2793220at2759"/>
<dbReference type="InterPro" id="IPR023780">
    <property type="entry name" value="Chromo_domain"/>
</dbReference>
<dbReference type="SUPFAM" id="SSF54160">
    <property type="entry name" value="Chromo domain-like"/>
    <property type="match status" value="1"/>
</dbReference>
<name>A0A4P9WS19_9FUNG</name>
<proteinExistence type="predicted"/>
<evidence type="ECO:0000313" key="3">
    <source>
        <dbReference type="Proteomes" id="UP000269721"/>
    </source>
</evidence>
<dbReference type="AlphaFoldDB" id="A0A4P9WS19"/>
<accession>A0A4P9WS19</accession>
<dbReference type="InterPro" id="IPR016197">
    <property type="entry name" value="Chromo-like_dom_sf"/>
</dbReference>
<dbReference type="Gene3D" id="2.40.50.40">
    <property type="match status" value="1"/>
</dbReference>
<evidence type="ECO:0000313" key="2">
    <source>
        <dbReference type="EMBL" id="RKO94728.1"/>
    </source>
</evidence>
<reference evidence="3" key="1">
    <citation type="journal article" date="2018" name="Nat. Microbiol.">
        <title>Leveraging single-cell genomics to expand the fungal tree of life.</title>
        <authorList>
            <person name="Ahrendt S.R."/>
            <person name="Quandt C.A."/>
            <person name="Ciobanu D."/>
            <person name="Clum A."/>
            <person name="Salamov A."/>
            <person name="Andreopoulos B."/>
            <person name="Cheng J.F."/>
            <person name="Woyke T."/>
            <person name="Pelin A."/>
            <person name="Henrissat B."/>
            <person name="Reynolds N.K."/>
            <person name="Benny G.L."/>
            <person name="Smith M.E."/>
            <person name="James T.Y."/>
            <person name="Grigoriev I.V."/>
        </authorList>
    </citation>
    <scope>NUCLEOTIDE SEQUENCE [LARGE SCALE GENOMIC DNA]</scope>
</reference>
<keyword evidence="3" id="KW-1185">Reference proteome</keyword>
<gene>
    <name evidence="2" type="ORF">BDK51DRAFT_3266</name>
</gene>
<protein>
    <recommendedName>
        <fullName evidence="1">Chromo domain-containing protein</fullName>
    </recommendedName>
</protein>
<dbReference type="InterPro" id="IPR000953">
    <property type="entry name" value="Chromo/chromo_shadow_dom"/>
</dbReference>